<keyword evidence="1" id="KW-0472">Membrane</keyword>
<evidence type="ECO:0008006" key="4">
    <source>
        <dbReference type="Google" id="ProtNLM"/>
    </source>
</evidence>
<keyword evidence="1" id="KW-1133">Transmembrane helix</keyword>
<organism evidence="2 3">
    <name type="scientific">Candidatus Nealsonbacteria bacterium CG18_big_fil_WC_8_21_14_2_50_37_10</name>
    <dbReference type="NCBI Taxonomy" id="1974717"/>
    <lineage>
        <taxon>Bacteria</taxon>
        <taxon>Candidatus Nealsoniibacteriota</taxon>
    </lineage>
</organism>
<feature type="transmembrane region" description="Helical" evidence="1">
    <location>
        <begin position="45"/>
        <end position="63"/>
    </location>
</feature>
<gene>
    <name evidence="2" type="ORF">COW72_02180</name>
</gene>
<reference evidence="2 3" key="1">
    <citation type="submission" date="2017-09" db="EMBL/GenBank/DDBJ databases">
        <title>Depth-based differentiation of microbial function through sediment-hosted aquifers and enrichment of novel symbionts in the deep terrestrial subsurface.</title>
        <authorList>
            <person name="Probst A.J."/>
            <person name="Ladd B."/>
            <person name="Jarett J.K."/>
            <person name="Geller-Mcgrath D.E."/>
            <person name="Sieber C.M."/>
            <person name="Emerson J.B."/>
            <person name="Anantharaman K."/>
            <person name="Thomas B.C."/>
            <person name="Malmstrom R."/>
            <person name="Stieglmeier M."/>
            <person name="Klingl A."/>
            <person name="Woyke T."/>
            <person name="Ryan C.M."/>
            <person name="Banfield J.F."/>
        </authorList>
    </citation>
    <scope>NUCLEOTIDE SEQUENCE [LARGE SCALE GENOMIC DNA]</scope>
    <source>
        <strain evidence="2">CG18_big_fil_WC_8_21_14_2_50_37_10</strain>
    </source>
</reference>
<feature type="transmembrane region" description="Helical" evidence="1">
    <location>
        <begin position="21"/>
        <end position="39"/>
    </location>
</feature>
<dbReference type="Pfam" id="PF12666">
    <property type="entry name" value="PrgI"/>
    <property type="match status" value="1"/>
</dbReference>
<name>A0A2H0FJN0_9BACT</name>
<evidence type="ECO:0000313" key="3">
    <source>
        <dbReference type="Proteomes" id="UP000230778"/>
    </source>
</evidence>
<dbReference type="Proteomes" id="UP000230778">
    <property type="component" value="Unassembled WGS sequence"/>
</dbReference>
<evidence type="ECO:0000256" key="1">
    <source>
        <dbReference type="SAM" id="Phobius"/>
    </source>
</evidence>
<sequence>MRFTVPQFIEHEPKIVGPLTFKQFSFIGVAAAICFILYYAVPFSVFLAACLILGGGAAALAFLKIGGRSLATVFGNFLKFSASTRIFIWKKGETPIMIFKKVGPPAGGEKEEEAKDELPLKIAGKSQLKKLRTQIEIKTK</sequence>
<protein>
    <recommendedName>
        <fullName evidence="4">PrgI family protein</fullName>
    </recommendedName>
</protein>
<keyword evidence="1" id="KW-0812">Transmembrane</keyword>
<dbReference type="EMBL" id="PCUC01000118">
    <property type="protein sequence ID" value="PIQ06221.1"/>
    <property type="molecule type" value="Genomic_DNA"/>
</dbReference>
<accession>A0A2H0FJN0</accession>
<proteinExistence type="predicted"/>
<dbReference type="AlphaFoldDB" id="A0A2H0FJN0"/>
<evidence type="ECO:0000313" key="2">
    <source>
        <dbReference type="EMBL" id="PIQ06221.1"/>
    </source>
</evidence>
<dbReference type="InterPro" id="IPR024414">
    <property type="entry name" value="Uncharacterised_PrgI"/>
</dbReference>
<comment type="caution">
    <text evidence="2">The sequence shown here is derived from an EMBL/GenBank/DDBJ whole genome shotgun (WGS) entry which is preliminary data.</text>
</comment>